<keyword evidence="4" id="KW-1185">Reference proteome</keyword>
<proteinExistence type="predicted"/>
<organism evidence="3 4">
    <name type="scientific">Mortierella polycephala</name>
    <dbReference type="NCBI Taxonomy" id="41804"/>
    <lineage>
        <taxon>Eukaryota</taxon>
        <taxon>Fungi</taxon>
        <taxon>Fungi incertae sedis</taxon>
        <taxon>Mucoromycota</taxon>
        <taxon>Mortierellomycotina</taxon>
        <taxon>Mortierellomycetes</taxon>
        <taxon>Mortierellales</taxon>
        <taxon>Mortierellaceae</taxon>
        <taxon>Mortierella</taxon>
    </lineage>
</organism>
<dbReference type="InterPro" id="IPR003141">
    <property type="entry name" value="Pol/His_phosphatase_N"/>
</dbReference>
<accession>A0A9P6U741</accession>
<feature type="transmembrane region" description="Helical" evidence="1">
    <location>
        <begin position="347"/>
        <end position="366"/>
    </location>
</feature>
<dbReference type="GO" id="GO:0004534">
    <property type="term" value="F:5'-3' RNA exonuclease activity"/>
    <property type="evidence" value="ECO:0007669"/>
    <property type="project" value="TreeGrafter"/>
</dbReference>
<protein>
    <recommendedName>
        <fullName evidence="2">Polymerase/histidinol phosphatase N-terminal domain-containing protein</fullName>
    </recommendedName>
</protein>
<dbReference type="AlphaFoldDB" id="A0A9P6U741"/>
<dbReference type="Proteomes" id="UP000726737">
    <property type="component" value="Unassembled WGS sequence"/>
</dbReference>
<evidence type="ECO:0000313" key="3">
    <source>
        <dbReference type="EMBL" id="KAG0262370.1"/>
    </source>
</evidence>
<keyword evidence="1" id="KW-0472">Membrane</keyword>
<evidence type="ECO:0000256" key="1">
    <source>
        <dbReference type="SAM" id="Phobius"/>
    </source>
</evidence>
<evidence type="ECO:0000313" key="4">
    <source>
        <dbReference type="Proteomes" id="UP000726737"/>
    </source>
</evidence>
<dbReference type="SUPFAM" id="SSF89550">
    <property type="entry name" value="PHP domain-like"/>
    <property type="match status" value="1"/>
</dbReference>
<comment type="caution">
    <text evidence="3">The sequence shown here is derived from an EMBL/GenBank/DDBJ whole genome shotgun (WGS) entry which is preliminary data.</text>
</comment>
<dbReference type="PANTHER" id="PTHR42924:SF3">
    <property type="entry name" value="POLYMERASE_HISTIDINOL PHOSPHATASE N-TERMINAL DOMAIN-CONTAINING PROTEIN"/>
    <property type="match status" value="1"/>
</dbReference>
<feature type="domain" description="Polymerase/histidinol phosphatase N-terminal" evidence="2">
    <location>
        <begin position="80"/>
        <end position="148"/>
    </location>
</feature>
<dbReference type="SMART" id="SM00481">
    <property type="entry name" value="POLIIIAc"/>
    <property type="match status" value="1"/>
</dbReference>
<dbReference type="PANTHER" id="PTHR42924">
    <property type="entry name" value="EXONUCLEASE"/>
    <property type="match status" value="1"/>
</dbReference>
<dbReference type="InterPro" id="IPR016195">
    <property type="entry name" value="Pol/histidinol_Pase-like"/>
</dbReference>
<feature type="transmembrane region" description="Helical" evidence="1">
    <location>
        <begin position="12"/>
        <end position="31"/>
    </location>
</feature>
<sequence length="370" mass="41840">MRSTILRPICRLLILIAVLAFLIASTVLYSFKSGLPEVSDYAALTDFDWEPINPRSYLSPMTNTSFGVGVGGELEYDVLLDGHSHSIYSDGRMDPETLLKWHIANGYNAVVVSDHNTIAGGLAAQEIALEKYKDNITVIPAMELTCCRLHMNLIGINETIDIAIRKWPTDEQIKATIDRTHALGGLAIINHIPWSNTTEYGYHLPRMQNHPSREKLVEMGIDGFEIVNGGTLDTISLKFIQDNNLLLITGTDVHYPETGAYSWTILNTNNNRSMANIMTQLRVRNTSFLFDPTGTQQIAYPPRNERYYKSAPPRLLGQYFQMFWTTQTGMYSFSPEGGFCHEEQLSILWHLIGYFFTWVLLGFLIFEAAR</sequence>
<keyword evidence="1" id="KW-0812">Transmembrane</keyword>
<dbReference type="Gene3D" id="3.20.20.140">
    <property type="entry name" value="Metal-dependent hydrolases"/>
    <property type="match status" value="1"/>
</dbReference>
<dbReference type="InterPro" id="IPR052018">
    <property type="entry name" value="PHP_domain"/>
</dbReference>
<dbReference type="OrthoDB" id="16564at2759"/>
<dbReference type="EMBL" id="JAAAJA010000099">
    <property type="protein sequence ID" value="KAG0262370.1"/>
    <property type="molecule type" value="Genomic_DNA"/>
</dbReference>
<dbReference type="GO" id="GO:0035312">
    <property type="term" value="F:5'-3' DNA exonuclease activity"/>
    <property type="evidence" value="ECO:0007669"/>
    <property type="project" value="TreeGrafter"/>
</dbReference>
<keyword evidence="1" id="KW-1133">Transmembrane helix</keyword>
<gene>
    <name evidence="3" type="ORF">BG011_010253</name>
</gene>
<reference evidence="3" key="1">
    <citation type="journal article" date="2020" name="Fungal Divers.">
        <title>Resolving the Mortierellaceae phylogeny through synthesis of multi-gene phylogenetics and phylogenomics.</title>
        <authorList>
            <person name="Vandepol N."/>
            <person name="Liber J."/>
            <person name="Desiro A."/>
            <person name="Na H."/>
            <person name="Kennedy M."/>
            <person name="Barry K."/>
            <person name="Grigoriev I.V."/>
            <person name="Miller A.N."/>
            <person name="O'Donnell K."/>
            <person name="Stajich J.E."/>
            <person name="Bonito G."/>
        </authorList>
    </citation>
    <scope>NUCLEOTIDE SEQUENCE</scope>
    <source>
        <strain evidence="3">KOD948</strain>
    </source>
</reference>
<evidence type="ECO:0000259" key="2">
    <source>
        <dbReference type="SMART" id="SM00481"/>
    </source>
</evidence>
<name>A0A9P6U741_9FUNG</name>